<dbReference type="EMBL" id="WOCE01000011">
    <property type="protein sequence ID" value="KAE9604491.1"/>
    <property type="molecule type" value="Genomic_DNA"/>
</dbReference>
<sequence>MPSSLLQLLNFFDDDDLMETQPRNYPNRGGVAPRRSATVTKLPGAAVNNTGKQNMKGLINNTGYTMGNGNGSIIFGAFDSTTRTYTK</sequence>
<proteinExistence type="predicted"/>
<accession>A0A6A4PS61</accession>
<organism evidence="1 2">
    <name type="scientific">Lupinus albus</name>
    <name type="common">White lupine</name>
    <name type="synonym">Lupinus termis</name>
    <dbReference type="NCBI Taxonomy" id="3870"/>
    <lineage>
        <taxon>Eukaryota</taxon>
        <taxon>Viridiplantae</taxon>
        <taxon>Streptophyta</taxon>
        <taxon>Embryophyta</taxon>
        <taxon>Tracheophyta</taxon>
        <taxon>Spermatophyta</taxon>
        <taxon>Magnoliopsida</taxon>
        <taxon>eudicotyledons</taxon>
        <taxon>Gunneridae</taxon>
        <taxon>Pentapetalae</taxon>
        <taxon>rosids</taxon>
        <taxon>fabids</taxon>
        <taxon>Fabales</taxon>
        <taxon>Fabaceae</taxon>
        <taxon>Papilionoideae</taxon>
        <taxon>50 kb inversion clade</taxon>
        <taxon>genistoids sensu lato</taxon>
        <taxon>core genistoids</taxon>
        <taxon>Genisteae</taxon>
        <taxon>Lupinus</taxon>
    </lineage>
</organism>
<comment type="caution">
    <text evidence="1">The sequence shown here is derived from an EMBL/GenBank/DDBJ whole genome shotgun (WGS) entry which is preliminary data.</text>
</comment>
<evidence type="ECO:0000313" key="2">
    <source>
        <dbReference type="Proteomes" id="UP000447434"/>
    </source>
</evidence>
<keyword evidence="2" id="KW-1185">Reference proteome</keyword>
<dbReference type="Proteomes" id="UP000447434">
    <property type="component" value="Chromosome 11"/>
</dbReference>
<reference evidence="2" key="1">
    <citation type="journal article" date="2020" name="Nat. Commun.">
        <title>Genome sequence of the cluster root forming white lupin.</title>
        <authorList>
            <person name="Hufnagel B."/>
            <person name="Marques A."/>
            <person name="Soriano A."/>
            <person name="Marques L."/>
            <person name="Divol F."/>
            <person name="Doumas P."/>
            <person name="Sallet E."/>
            <person name="Mancinotti D."/>
            <person name="Carrere S."/>
            <person name="Marande W."/>
            <person name="Arribat S."/>
            <person name="Keller J."/>
            <person name="Huneau C."/>
            <person name="Blein T."/>
            <person name="Aime D."/>
            <person name="Laguerre M."/>
            <person name="Taylor J."/>
            <person name="Schubert V."/>
            <person name="Nelson M."/>
            <person name="Geu-Flores F."/>
            <person name="Crespi M."/>
            <person name="Gallardo-Guerrero K."/>
            <person name="Delaux P.-M."/>
            <person name="Salse J."/>
            <person name="Berges H."/>
            <person name="Guyot R."/>
            <person name="Gouzy J."/>
            <person name="Peret B."/>
        </authorList>
    </citation>
    <scope>NUCLEOTIDE SEQUENCE [LARGE SCALE GENOMIC DNA]</scope>
    <source>
        <strain evidence="2">cv. Amiga</strain>
    </source>
</reference>
<evidence type="ECO:0000313" key="1">
    <source>
        <dbReference type="EMBL" id="KAE9604491.1"/>
    </source>
</evidence>
<protein>
    <submittedName>
        <fullName evidence="1">Uncharacterized protein</fullName>
    </submittedName>
</protein>
<dbReference type="AlphaFoldDB" id="A0A6A4PS61"/>
<name>A0A6A4PS61_LUPAL</name>
<gene>
    <name evidence="1" type="ORF">Lalb_Chr11g0072421</name>
</gene>
<dbReference type="OrthoDB" id="1424188at2759"/>